<accession>A0A2P6VFW5</accession>
<dbReference type="InterPro" id="IPR046373">
    <property type="entry name" value="Acyl-CoA_Oxase/DH_mid-dom_sf"/>
</dbReference>
<dbReference type="OrthoDB" id="1663335at2759"/>
<reference evidence="15 16" key="1">
    <citation type="journal article" date="2018" name="Plant J.">
        <title>Genome sequences of Chlorella sorokiniana UTEX 1602 and Micractinium conductrix SAG 241.80: implications to maltose excretion by a green alga.</title>
        <authorList>
            <person name="Arriola M.B."/>
            <person name="Velmurugan N."/>
            <person name="Zhang Y."/>
            <person name="Plunkett M.H."/>
            <person name="Hondzo H."/>
            <person name="Barney B.M."/>
        </authorList>
    </citation>
    <scope>NUCLEOTIDE SEQUENCE [LARGE SCALE GENOMIC DNA]</scope>
    <source>
        <strain evidence="15 16">SAG 241.80</strain>
    </source>
</reference>
<evidence type="ECO:0000256" key="3">
    <source>
        <dbReference type="ARBA" id="ARBA00009347"/>
    </source>
</evidence>
<feature type="domain" description="Acyl-CoA dehydrogenase/oxidase C-terminal" evidence="12">
    <location>
        <begin position="292"/>
        <end position="440"/>
    </location>
</feature>
<dbReference type="Pfam" id="PF02771">
    <property type="entry name" value="Acyl-CoA_dh_N"/>
    <property type="match status" value="1"/>
</dbReference>
<evidence type="ECO:0000256" key="4">
    <source>
        <dbReference type="ARBA" id="ARBA00022456"/>
    </source>
</evidence>
<evidence type="ECO:0000256" key="6">
    <source>
        <dbReference type="ARBA" id="ARBA00022827"/>
    </source>
</evidence>
<dbReference type="InterPro" id="IPR037069">
    <property type="entry name" value="AcylCoA_DH/ox_N_sf"/>
</dbReference>
<gene>
    <name evidence="15" type="ORF">C2E20_3718</name>
</gene>
<dbReference type="Pfam" id="PF00441">
    <property type="entry name" value="Acyl-CoA_dh_1"/>
    <property type="match status" value="1"/>
</dbReference>
<evidence type="ECO:0000256" key="1">
    <source>
        <dbReference type="ARBA" id="ARBA00001974"/>
    </source>
</evidence>
<dbReference type="GO" id="GO:0003995">
    <property type="term" value="F:acyl-CoA dehydrogenase activity"/>
    <property type="evidence" value="ECO:0007669"/>
    <property type="project" value="InterPro"/>
</dbReference>
<evidence type="ECO:0000259" key="14">
    <source>
        <dbReference type="Pfam" id="PF02771"/>
    </source>
</evidence>
<dbReference type="Gene3D" id="1.10.540.10">
    <property type="entry name" value="Acyl-CoA dehydrogenase/oxidase, N-terminal domain"/>
    <property type="match status" value="1"/>
</dbReference>
<comment type="catalytic activity">
    <reaction evidence="8">
        <text>(2S)-2-methylbutanoyl-CoA + oxidized [electron-transfer flavoprotein] + H(+) = (2E)-2-methylbut-2-enoyl-CoA + reduced [electron-transfer flavoprotein]</text>
        <dbReference type="Rhea" id="RHEA:48256"/>
        <dbReference type="Rhea" id="RHEA-COMP:10685"/>
        <dbReference type="Rhea" id="RHEA-COMP:10686"/>
        <dbReference type="ChEBI" id="CHEBI:15378"/>
        <dbReference type="ChEBI" id="CHEBI:57337"/>
        <dbReference type="ChEBI" id="CHEBI:57692"/>
        <dbReference type="ChEBI" id="CHEBI:58307"/>
        <dbReference type="ChEBI" id="CHEBI:88166"/>
    </reaction>
    <physiologicalReaction direction="left-to-right" evidence="8">
        <dbReference type="Rhea" id="RHEA:48257"/>
    </physiologicalReaction>
</comment>
<dbReference type="FunFam" id="1.20.140.10:FF:000001">
    <property type="entry name" value="Acyl-CoA dehydrogenase"/>
    <property type="match status" value="1"/>
</dbReference>
<dbReference type="FunFam" id="2.40.110.10:FF:000001">
    <property type="entry name" value="Acyl-CoA dehydrogenase, mitochondrial"/>
    <property type="match status" value="1"/>
</dbReference>
<evidence type="ECO:0000259" key="12">
    <source>
        <dbReference type="Pfam" id="PF00441"/>
    </source>
</evidence>
<dbReference type="InterPro" id="IPR013786">
    <property type="entry name" value="AcylCoA_DH/ox_N"/>
</dbReference>
<evidence type="ECO:0000256" key="10">
    <source>
        <dbReference type="ARBA" id="ARBA00071686"/>
    </source>
</evidence>
<evidence type="ECO:0000256" key="7">
    <source>
        <dbReference type="ARBA" id="ARBA00023002"/>
    </source>
</evidence>
<dbReference type="SUPFAM" id="SSF47203">
    <property type="entry name" value="Acyl-CoA dehydrogenase C-terminal domain-like"/>
    <property type="match status" value="1"/>
</dbReference>
<comment type="similarity">
    <text evidence="3 11">Belongs to the acyl-CoA dehydrogenase family.</text>
</comment>
<dbReference type="EMBL" id="LHPF02000008">
    <property type="protein sequence ID" value="PSC72985.1"/>
    <property type="molecule type" value="Genomic_DNA"/>
</dbReference>
<dbReference type="PANTHER" id="PTHR43831:SF1">
    <property type="entry name" value="ISOBUTYRYL-COA DEHYDROGENASE, MITOCHONDRIAL"/>
    <property type="match status" value="1"/>
</dbReference>
<evidence type="ECO:0000256" key="9">
    <source>
        <dbReference type="ARBA" id="ARBA00050268"/>
    </source>
</evidence>
<comment type="caution">
    <text evidence="15">The sequence shown here is derived from an EMBL/GenBank/DDBJ whole genome shotgun (WGS) entry which is preliminary data.</text>
</comment>
<name>A0A2P6VFW5_9CHLO</name>
<evidence type="ECO:0000256" key="2">
    <source>
        <dbReference type="ARBA" id="ARBA00005109"/>
    </source>
</evidence>
<dbReference type="InterPro" id="IPR006089">
    <property type="entry name" value="Acyl-CoA_DH_CS"/>
</dbReference>
<dbReference type="InterPro" id="IPR052547">
    <property type="entry name" value="Mito_Isobutyryl-CoADH"/>
</dbReference>
<keyword evidence="5 11" id="KW-0285">Flavoprotein</keyword>
<proteinExistence type="inferred from homology"/>
<dbReference type="PROSITE" id="PS00072">
    <property type="entry name" value="ACYL_COA_DH_1"/>
    <property type="match status" value="1"/>
</dbReference>
<keyword evidence="7 11" id="KW-0560">Oxidoreductase</keyword>
<dbReference type="GO" id="GO:0005739">
    <property type="term" value="C:mitochondrion"/>
    <property type="evidence" value="ECO:0007669"/>
    <property type="project" value="TreeGrafter"/>
</dbReference>
<keyword evidence="16" id="KW-1185">Reference proteome</keyword>
<dbReference type="GO" id="GO:0009083">
    <property type="term" value="P:branched-chain amino acid catabolic process"/>
    <property type="evidence" value="ECO:0007669"/>
    <property type="project" value="UniProtKB-KW"/>
</dbReference>
<evidence type="ECO:0000313" key="15">
    <source>
        <dbReference type="EMBL" id="PSC72985.1"/>
    </source>
</evidence>
<dbReference type="InterPro" id="IPR009075">
    <property type="entry name" value="AcylCo_DH/oxidase_C"/>
</dbReference>
<dbReference type="STRING" id="554055.A0A2P6VFW5"/>
<dbReference type="InterPro" id="IPR006091">
    <property type="entry name" value="Acyl-CoA_Oxase/DH_mid-dom"/>
</dbReference>
<keyword evidence="4" id="KW-0101">Branched-chain amino acid catabolism</keyword>
<dbReference type="AlphaFoldDB" id="A0A2P6VFW5"/>
<evidence type="ECO:0000256" key="8">
    <source>
        <dbReference type="ARBA" id="ARBA00049552"/>
    </source>
</evidence>
<dbReference type="Pfam" id="PF02770">
    <property type="entry name" value="Acyl-CoA_dh_M"/>
    <property type="match status" value="1"/>
</dbReference>
<feature type="domain" description="Acyl-CoA oxidase/dehydrogenase middle" evidence="13">
    <location>
        <begin position="187"/>
        <end position="280"/>
    </location>
</feature>
<sequence>MLASAARTAVCGWRAAAAAEGAALLHTGTLLRQGAASAAELAEAAAAAGQPSVTLACQGSRDTTDRHFDLTEEQQQFQHVAGEFAREELAPYSAEWDEKHHFPVDTLKRAAELGFGGMYVSDDVGGAGLGRLDAAIIFEELAWGCVPTAAYLSIHNMVAKAIDQYGSAHQRGIYLPAMCTMDLIASYCLTEPASGSDAAALKTTARRVNDHFVLTGTKAFISGGGVSDIYLVMARTGGPGPRGISAFLVEKGTKGLSFGKREKKMGWNAQPTTAVNFDDVKVPADMLLGQEGDGFKIAMAALDGGRINIGACSVGGAQFCLDTAREYAAARQQFGSPIASFQASQFKIADMATSIQASRLMVRHAAAALDSRSPGATLDCAMAKRFATDACFNVTNDALQLLGGYGYLREYPIERYMRDLRVHCILEGTNEVMRIVINRELDKLDPK</sequence>
<dbReference type="GO" id="GO:0050660">
    <property type="term" value="F:flavin adenine dinucleotide binding"/>
    <property type="evidence" value="ECO:0007669"/>
    <property type="project" value="InterPro"/>
</dbReference>
<dbReference type="PROSITE" id="PS00073">
    <property type="entry name" value="ACYL_COA_DH_2"/>
    <property type="match status" value="1"/>
</dbReference>
<dbReference type="PANTHER" id="PTHR43831">
    <property type="entry name" value="ISOBUTYRYL-COA DEHYDROGENASE"/>
    <property type="match status" value="1"/>
</dbReference>
<protein>
    <recommendedName>
        <fullName evidence="10">Isobutyryl-CoA dehydrogenase, mitochondrial</fullName>
    </recommendedName>
</protein>
<evidence type="ECO:0000256" key="11">
    <source>
        <dbReference type="RuleBase" id="RU362125"/>
    </source>
</evidence>
<comment type="cofactor">
    <cofactor evidence="1 11">
        <name>FAD</name>
        <dbReference type="ChEBI" id="CHEBI:57692"/>
    </cofactor>
</comment>
<evidence type="ECO:0000259" key="13">
    <source>
        <dbReference type="Pfam" id="PF02770"/>
    </source>
</evidence>
<dbReference type="InterPro" id="IPR009100">
    <property type="entry name" value="AcylCoA_DH/oxidase_NM_dom_sf"/>
</dbReference>
<organism evidence="15 16">
    <name type="scientific">Micractinium conductrix</name>
    <dbReference type="NCBI Taxonomy" id="554055"/>
    <lineage>
        <taxon>Eukaryota</taxon>
        <taxon>Viridiplantae</taxon>
        <taxon>Chlorophyta</taxon>
        <taxon>core chlorophytes</taxon>
        <taxon>Trebouxiophyceae</taxon>
        <taxon>Chlorellales</taxon>
        <taxon>Chlorellaceae</taxon>
        <taxon>Chlorella clade</taxon>
        <taxon>Micractinium</taxon>
    </lineage>
</organism>
<feature type="domain" description="Acyl-CoA dehydrogenase/oxidase N-terminal" evidence="14">
    <location>
        <begin position="71"/>
        <end position="181"/>
    </location>
</feature>
<comment type="pathway">
    <text evidence="2">Amino-acid degradation; L-valine degradation.</text>
</comment>
<comment type="catalytic activity">
    <reaction evidence="9">
        <text>propanoyl-CoA + oxidized [electron-transfer flavoprotein] + H(+) = acryloyl-CoA + reduced [electron-transfer flavoprotein]</text>
        <dbReference type="Rhea" id="RHEA:31287"/>
        <dbReference type="Rhea" id="RHEA-COMP:10685"/>
        <dbReference type="Rhea" id="RHEA-COMP:10686"/>
        <dbReference type="ChEBI" id="CHEBI:15378"/>
        <dbReference type="ChEBI" id="CHEBI:57367"/>
        <dbReference type="ChEBI" id="CHEBI:57392"/>
        <dbReference type="ChEBI" id="CHEBI:57692"/>
        <dbReference type="ChEBI" id="CHEBI:58307"/>
    </reaction>
    <physiologicalReaction direction="left-to-right" evidence="9">
        <dbReference type="Rhea" id="RHEA:31288"/>
    </physiologicalReaction>
</comment>
<dbReference type="SUPFAM" id="SSF56645">
    <property type="entry name" value="Acyl-CoA dehydrogenase NM domain-like"/>
    <property type="match status" value="1"/>
</dbReference>
<evidence type="ECO:0000313" key="16">
    <source>
        <dbReference type="Proteomes" id="UP000239649"/>
    </source>
</evidence>
<dbReference type="Proteomes" id="UP000239649">
    <property type="component" value="Unassembled WGS sequence"/>
</dbReference>
<dbReference type="InterPro" id="IPR036250">
    <property type="entry name" value="AcylCo_DH-like_C"/>
</dbReference>
<keyword evidence="6 11" id="KW-0274">FAD</keyword>
<dbReference type="Gene3D" id="2.40.110.10">
    <property type="entry name" value="Butyryl-CoA Dehydrogenase, subunit A, domain 2"/>
    <property type="match status" value="1"/>
</dbReference>
<dbReference type="Gene3D" id="1.20.140.10">
    <property type="entry name" value="Butyryl-CoA Dehydrogenase, subunit A, domain 3"/>
    <property type="match status" value="1"/>
</dbReference>
<evidence type="ECO:0000256" key="5">
    <source>
        <dbReference type="ARBA" id="ARBA00022630"/>
    </source>
</evidence>